<name>A0A939SRV9_PRORE</name>
<proteinExistence type="predicted"/>
<dbReference type="AlphaFoldDB" id="A0A939SRV9"/>
<dbReference type="Proteomes" id="UP000664477">
    <property type="component" value="Unassembled WGS sequence"/>
</dbReference>
<evidence type="ECO:0000313" key="2">
    <source>
        <dbReference type="Proteomes" id="UP000664477"/>
    </source>
</evidence>
<sequence length="51" mass="5736">MINSCQLDENLPPYLTALLPPAPAAREENSRQLLDAANQYLEQLLPPFLLE</sequence>
<accession>A0A939SRV9</accession>
<gene>
    <name evidence="1" type="ORF">J4727_21150</name>
</gene>
<protein>
    <submittedName>
        <fullName evidence="1">Uncharacterized protein</fullName>
    </submittedName>
</protein>
<dbReference type="EMBL" id="JAGETQ010000284">
    <property type="protein sequence ID" value="MBO1916798.1"/>
    <property type="molecule type" value="Genomic_DNA"/>
</dbReference>
<reference evidence="1" key="1">
    <citation type="submission" date="2021-03" db="EMBL/GenBank/DDBJ databases">
        <title>Molecular epidemiology and mechanisms of colistin and carbapenem resistance in Enterobacteriaceae from clinical isolates, the environment and porcine samples in Pretoria, South Africa.</title>
        <authorList>
            <person name="Bogoshi D."/>
            <person name="Mbelle N.M."/>
            <person name="Naidoo V."/>
            <person name="Osei Sekyere J."/>
        </authorList>
    </citation>
    <scope>NUCLEOTIDE SEQUENCE</scope>
    <source>
        <strain evidence="1">C052</strain>
    </source>
</reference>
<comment type="caution">
    <text evidence="1">The sequence shown here is derived from an EMBL/GenBank/DDBJ whole genome shotgun (WGS) entry which is preliminary data.</text>
</comment>
<organism evidence="1 2">
    <name type="scientific">Providencia rettgeri</name>
    <dbReference type="NCBI Taxonomy" id="587"/>
    <lineage>
        <taxon>Bacteria</taxon>
        <taxon>Pseudomonadati</taxon>
        <taxon>Pseudomonadota</taxon>
        <taxon>Gammaproteobacteria</taxon>
        <taxon>Enterobacterales</taxon>
        <taxon>Morganellaceae</taxon>
        <taxon>Providencia</taxon>
    </lineage>
</organism>
<evidence type="ECO:0000313" key="1">
    <source>
        <dbReference type="EMBL" id="MBO1916798.1"/>
    </source>
</evidence>